<accession>A0ABN7WDR1</accession>
<feature type="region of interest" description="Disordered" evidence="1">
    <location>
        <begin position="30"/>
        <end position="51"/>
    </location>
</feature>
<dbReference type="Proteomes" id="UP000789901">
    <property type="component" value="Unassembled WGS sequence"/>
</dbReference>
<feature type="non-terminal residue" evidence="2">
    <location>
        <position position="1"/>
    </location>
</feature>
<sequence>ERFETARPRAFLTFDLRYEEDILDSIVLTSKGNETNDGRTQAQGPIEPDKT</sequence>
<name>A0ABN7WDR1_GIGMA</name>
<gene>
    <name evidence="2" type="ORF">GMARGA_LOCUS28985</name>
</gene>
<protein>
    <submittedName>
        <fullName evidence="2">16609_t:CDS:1</fullName>
    </submittedName>
</protein>
<feature type="compositionally biased region" description="Polar residues" evidence="1">
    <location>
        <begin position="30"/>
        <end position="43"/>
    </location>
</feature>
<evidence type="ECO:0000313" key="3">
    <source>
        <dbReference type="Proteomes" id="UP000789901"/>
    </source>
</evidence>
<keyword evidence="3" id="KW-1185">Reference proteome</keyword>
<reference evidence="2 3" key="1">
    <citation type="submission" date="2021-06" db="EMBL/GenBank/DDBJ databases">
        <authorList>
            <person name="Kallberg Y."/>
            <person name="Tangrot J."/>
            <person name="Rosling A."/>
        </authorList>
    </citation>
    <scope>NUCLEOTIDE SEQUENCE [LARGE SCALE GENOMIC DNA]</scope>
    <source>
        <strain evidence="2 3">120-4 pot B 10/14</strain>
    </source>
</reference>
<dbReference type="EMBL" id="CAJVQB010038187">
    <property type="protein sequence ID" value="CAG8825977.1"/>
    <property type="molecule type" value="Genomic_DNA"/>
</dbReference>
<comment type="caution">
    <text evidence="2">The sequence shown here is derived from an EMBL/GenBank/DDBJ whole genome shotgun (WGS) entry which is preliminary data.</text>
</comment>
<proteinExistence type="predicted"/>
<evidence type="ECO:0000313" key="2">
    <source>
        <dbReference type="EMBL" id="CAG8825977.1"/>
    </source>
</evidence>
<organism evidence="2 3">
    <name type="scientific">Gigaspora margarita</name>
    <dbReference type="NCBI Taxonomy" id="4874"/>
    <lineage>
        <taxon>Eukaryota</taxon>
        <taxon>Fungi</taxon>
        <taxon>Fungi incertae sedis</taxon>
        <taxon>Mucoromycota</taxon>
        <taxon>Glomeromycotina</taxon>
        <taxon>Glomeromycetes</taxon>
        <taxon>Diversisporales</taxon>
        <taxon>Gigasporaceae</taxon>
        <taxon>Gigaspora</taxon>
    </lineage>
</organism>
<evidence type="ECO:0000256" key="1">
    <source>
        <dbReference type="SAM" id="MobiDB-lite"/>
    </source>
</evidence>